<feature type="non-terminal residue" evidence="1">
    <location>
        <position position="1"/>
    </location>
</feature>
<dbReference type="AlphaFoldDB" id="A0A7J7P8C3"/>
<gene>
    <name evidence="1" type="ORF">GIB67_022697</name>
</gene>
<dbReference type="Proteomes" id="UP000541444">
    <property type="component" value="Unassembled WGS sequence"/>
</dbReference>
<reference evidence="1 2" key="1">
    <citation type="journal article" date="2020" name="IScience">
        <title>Genome Sequencing of the Endangered Kingdonia uniflora (Circaeasteraceae, Ranunculales) Reveals Potential Mechanisms of Evolutionary Specialization.</title>
        <authorList>
            <person name="Sun Y."/>
            <person name="Deng T."/>
            <person name="Zhang A."/>
            <person name="Moore M.J."/>
            <person name="Landis J.B."/>
            <person name="Lin N."/>
            <person name="Zhang H."/>
            <person name="Zhang X."/>
            <person name="Huang J."/>
            <person name="Zhang X."/>
            <person name="Sun H."/>
            <person name="Wang H."/>
        </authorList>
    </citation>
    <scope>NUCLEOTIDE SEQUENCE [LARGE SCALE GENOMIC DNA]</scope>
    <source>
        <strain evidence="1">TB1705</strain>
        <tissue evidence="1">Leaf</tissue>
    </source>
</reference>
<keyword evidence="2" id="KW-1185">Reference proteome</keyword>
<sequence>EDMIEAEQEEQALAVAASMVKLYGDDPDKASRQMKRSMYQRDLTAINDSFEKKLEGQRFNHEQVLRSKLAEKEKEKEKKELRE</sequence>
<protein>
    <submittedName>
        <fullName evidence="1">Uncharacterized protein</fullName>
    </submittedName>
</protein>
<comment type="caution">
    <text evidence="1">The sequence shown here is derived from an EMBL/GenBank/DDBJ whole genome shotgun (WGS) entry which is preliminary data.</text>
</comment>
<name>A0A7J7P8C3_9MAGN</name>
<organism evidence="1 2">
    <name type="scientific">Kingdonia uniflora</name>
    <dbReference type="NCBI Taxonomy" id="39325"/>
    <lineage>
        <taxon>Eukaryota</taxon>
        <taxon>Viridiplantae</taxon>
        <taxon>Streptophyta</taxon>
        <taxon>Embryophyta</taxon>
        <taxon>Tracheophyta</taxon>
        <taxon>Spermatophyta</taxon>
        <taxon>Magnoliopsida</taxon>
        <taxon>Ranunculales</taxon>
        <taxon>Circaeasteraceae</taxon>
        <taxon>Kingdonia</taxon>
    </lineage>
</organism>
<evidence type="ECO:0000313" key="1">
    <source>
        <dbReference type="EMBL" id="KAF6175695.1"/>
    </source>
</evidence>
<accession>A0A7J7P8C3</accession>
<proteinExistence type="predicted"/>
<evidence type="ECO:0000313" key="2">
    <source>
        <dbReference type="Proteomes" id="UP000541444"/>
    </source>
</evidence>
<dbReference type="EMBL" id="JACGCM010000155">
    <property type="protein sequence ID" value="KAF6175695.1"/>
    <property type="molecule type" value="Genomic_DNA"/>
</dbReference>